<name>A0A5B7CJM3_PORTR</name>
<evidence type="ECO:0000313" key="2">
    <source>
        <dbReference type="Proteomes" id="UP000324222"/>
    </source>
</evidence>
<gene>
    <name evidence="1" type="ORF">E2C01_000391</name>
</gene>
<dbReference type="EMBL" id="VSRR010000009">
    <property type="protein sequence ID" value="MPC07823.1"/>
    <property type="molecule type" value="Genomic_DNA"/>
</dbReference>
<keyword evidence="2" id="KW-1185">Reference proteome</keyword>
<dbReference type="AlphaFoldDB" id="A0A5B7CJM3"/>
<protein>
    <submittedName>
        <fullName evidence="1">Uncharacterized protein</fullName>
    </submittedName>
</protein>
<organism evidence="1 2">
    <name type="scientific">Portunus trituberculatus</name>
    <name type="common">Swimming crab</name>
    <name type="synonym">Neptunus trituberculatus</name>
    <dbReference type="NCBI Taxonomy" id="210409"/>
    <lineage>
        <taxon>Eukaryota</taxon>
        <taxon>Metazoa</taxon>
        <taxon>Ecdysozoa</taxon>
        <taxon>Arthropoda</taxon>
        <taxon>Crustacea</taxon>
        <taxon>Multicrustacea</taxon>
        <taxon>Malacostraca</taxon>
        <taxon>Eumalacostraca</taxon>
        <taxon>Eucarida</taxon>
        <taxon>Decapoda</taxon>
        <taxon>Pleocyemata</taxon>
        <taxon>Brachyura</taxon>
        <taxon>Eubrachyura</taxon>
        <taxon>Portunoidea</taxon>
        <taxon>Portunidae</taxon>
        <taxon>Portuninae</taxon>
        <taxon>Portunus</taxon>
    </lineage>
</organism>
<proteinExistence type="predicted"/>
<dbReference type="Proteomes" id="UP000324222">
    <property type="component" value="Unassembled WGS sequence"/>
</dbReference>
<sequence length="115" mass="12804">MGWRHLPHAPRCSRLCSPSSSSFSFSLSGKSPSILGAILEPTRVIAQVSVRNYCTSSKQSGSNTHFKNVVHRERCCDTFKNTETESSPQILILIKIKIKIIFGRSGVRLTIRSKI</sequence>
<comment type="caution">
    <text evidence="1">The sequence shown here is derived from an EMBL/GenBank/DDBJ whole genome shotgun (WGS) entry which is preliminary data.</text>
</comment>
<evidence type="ECO:0000313" key="1">
    <source>
        <dbReference type="EMBL" id="MPC07823.1"/>
    </source>
</evidence>
<reference evidence="1 2" key="1">
    <citation type="submission" date="2019-05" db="EMBL/GenBank/DDBJ databases">
        <title>Another draft genome of Portunus trituberculatus and its Hox gene families provides insights of decapod evolution.</title>
        <authorList>
            <person name="Jeong J.-H."/>
            <person name="Song I."/>
            <person name="Kim S."/>
            <person name="Choi T."/>
            <person name="Kim D."/>
            <person name="Ryu S."/>
            <person name="Kim W."/>
        </authorList>
    </citation>
    <scope>NUCLEOTIDE SEQUENCE [LARGE SCALE GENOMIC DNA]</scope>
    <source>
        <tissue evidence="1">Muscle</tissue>
    </source>
</reference>
<accession>A0A5B7CJM3</accession>